<gene>
    <name evidence="1" type="ORF">COU48_01695</name>
</gene>
<evidence type="ECO:0000313" key="2">
    <source>
        <dbReference type="Proteomes" id="UP000228613"/>
    </source>
</evidence>
<dbReference type="Proteomes" id="UP000228613">
    <property type="component" value="Unassembled WGS sequence"/>
</dbReference>
<accession>A0A2J0JHT8</accession>
<protein>
    <recommendedName>
        <fullName evidence="3">Fibronectin type-III domain-containing protein</fullName>
    </recommendedName>
</protein>
<organism evidence="1 2">
    <name type="scientific">Candidatus Nomurabacteria bacterium CG10_big_fil_rev_8_21_14_0_10_03_31_7</name>
    <dbReference type="NCBI Taxonomy" id="1974730"/>
    <lineage>
        <taxon>Bacteria</taxon>
        <taxon>Candidatus Nomuraibacteriota</taxon>
    </lineage>
</organism>
<evidence type="ECO:0000313" key="1">
    <source>
        <dbReference type="EMBL" id="PIR68870.1"/>
    </source>
</evidence>
<reference evidence="2" key="1">
    <citation type="submission" date="2017-09" db="EMBL/GenBank/DDBJ databases">
        <title>Depth-based differentiation of microbial function through sediment-hosted aquifers and enrichment of novel symbionts in the deep terrestrial subsurface.</title>
        <authorList>
            <person name="Probst A.J."/>
            <person name="Ladd B."/>
            <person name="Jarett J.K."/>
            <person name="Geller-Mcgrath D.E."/>
            <person name="Sieber C.M.K."/>
            <person name="Emerson J.B."/>
            <person name="Anantharaman K."/>
            <person name="Thomas B.C."/>
            <person name="Malmstrom R."/>
            <person name="Stieglmeier M."/>
            <person name="Klingl A."/>
            <person name="Woyke T."/>
            <person name="Ryan C.M."/>
            <person name="Banfield J.F."/>
        </authorList>
    </citation>
    <scope>NUCLEOTIDE SEQUENCE [LARGE SCALE GENOMIC DNA]</scope>
</reference>
<name>A0A2J0JHT8_9BACT</name>
<feature type="non-terminal residue" evidence="1">
    <location>
        <position position="1"/>
    </location>
</feature>
<comment type="caution">
    <text evidence="1">The sequence shown here is derived from an EMBL/GenBank/DDBJ whole genome shotgun (WGS) entry which is preliminary data.</text>
</comment>
<dbReference type="EMBL" id="PFCP01000045">
    <property type="protein sequence ID" value="PIR68870.1"/>
    <property type="molecule type" value="Genomic_DNA"/>
</dbReference>
<sequence>PIPDIISPLIMSYTFNGNASDVIDNPTVAHPVALLFTANKNVNWVSIKIEKENNDSGVDIHKYYYPGNDCDGKNICTQDWDGKLIGELLQNNTAYKVKVRIRDLNDSEKNYDFISPYKIIVEM</sequence>
<proteinExistence type="predicted"/>
<evidence type="ECO:0008006" key="3">
    <source>
        <dbReference type="Google" id="ProtNLM"/>
    </source>
</evidence>
<dbReference type="AlphaFoldDB" id="A0A2J0JHT8"/>